<gene>
    <name evidence="2" type="ORF">DY000_02059658</name>
</gene>
<feature type="compositionally biased region" description="Polar residues" evidence="1">
    <location>
        <begin position="63"/>
        <end position="76"/>
    </location>
</feature>
<name>A0ABQ7AT01_BRACR</name>
<sequence length="99" mass="10901">MLDTFLPPSFIDLDFRLGIRVSISGFRFFEFEMAQTEEGAVNGGKGRIPVGTGKQKQKEHNRGSSNKNRAMSDQSKTTEIELALVTPIVTPFEPSALAI</sequence>
<organism evidence="2 3">
    <name type="scientific">Brassica cretica</name>
    <name type="common">Mustard</name>
    <dbReference type="NCBI Taxonomy" id="69181"/>
    <lineage>
        <taxon>Eukaryota</taxon>
        <taxon>Viridiplantae</taxon>
        <taxon>Streptophyta</taxon>
        <taxon>Embryophyta</taxon>
        <taxon>Tracheophyta</taxon>
        <taxon>Spermatophyta</taxon>
        <taxon>Magnoliopsida</taxon>
        <taxon>eudicotyledons</taxon>
        <taxon>Gunneridae</taxon>
        <taxon>Pentapetalae</taxon>
        <taxon>rosids</taxon>
        <taxon>malvids</taxon>
        <taxon>Brassicales</taxon>
        <taxon>Brassicaceae</taxon>
        <taxon>Brassiceae</taxon>
        <taxon>Brassica</taxon>
    </lineage>
</organism>
<evidence type="ECO:0000313" key="2">
    <source>
        <dbReference type="EMBL" id="KAF3517276.1"/>
    </source>
</evidence>
<comment type="caution">
    <text evidence="2">The sequence shown here is derived from an EMBL/GenBank/DDBJ whole genome shotgun (WGS) entry which is preliminary data.</text>
</comment>
<protein>
    <submittedName>
        <fullName evidence="2">Uncharacterized protein</fullName>
    </submittedName>
</protein>
<reference evidence="2 3" key="1">
    <citation type="journal article" date="2020" name="BMC Genomics">
        <title>Intraspecific diversification of the crop wild relative Brassica cretica Lam. using demographic model selection.</title>
        <authorList>
            <person name="Kioukis A."/>
            <person name="Michalopoulou V.A."/>
            <person name="Briers L."/>
            <person name="Pirintsos S."/>
            <person name="Studholme D.J."/>
            <person name="Pavlidis P."/>
            <person name="Sarris P.F."/>
        </authorList>
    </citation>
    <scope>NUCLEOTIDE SEQUENCE [LARGE SCALE GENOMIC DNA]</scope>
    <source>
        <strain evidence="3">cv. PFS-1207/04</strain>
    </source>
</reference>
<keyword evidence="3" id="KW-1185">Reference proteome</keyword>
<proteinExistence type="predicted"/>
<feature type="region of interest" description="Disordered" evidence="1">
    <location>
        <begin position="40"/>
        <end position="76"/>
    </location>
</feature>
<evidence type="ECO:0000313" key="3">
    <source>
        <dbReference type="Proteomes" id="UP000266723"/>
    </source>
</evidence>
<dbReference type="Proteomes" id="UP000266723">
    <property type="component" value="Unassembled WGS sequence"/>
</dbReference>
<evidence type="ECO:0000256" key="1">
    <source>
        <dbReference type="SAM" id="MobiDB-lite"/>
    </source>
</evidence>
<accession>A0ABQ7AT01</accession>
<dbReference type="EMBL" id="QGKV02001556">
    <property type="protein sequence ID" value="KAF3517276.1"/>
    <property type="molecule type" value="Genomic_DNA"/>
</dbReference>